<organism evidence="8 9">
    <name type="scientific">Cardamine amara subsp. amara</name>
    <dbReference type="NCBI Taxonomy" id="228776"/>
    <lineage>
        <taxon>Eukaryota</taxon>
        <taxon>Viridiplantae</taxon>
        <taxon>Streptophyta</taxon>
        <taxon>Embryophyta</taxon>
        <taxon>Tracheophyta</taxon>
        <taxon>Spermatophyta</taxon>
        <taxon>Magnoliopsida</taxon>
        <taxon>eudicotyledons</taxon>
        <taxon>Gunneridae</taxon>
        <taxon>Pentapetalae</taxon>
        <taxon>rosids</taxon>
        <taxon>malvids</taxon>
        <taxon>Brassicales</taxon>
        <taxon>Brassicaceae</taxon>
        <taxon>Cardamineae</taxon>
        <taxon>Cardamine</taxon>
    </lineage>
</organism>
<dbReference type="PANTHER" id="PTHR33510:SF12">
    <property type="entry name" value="PROTEIN TIC 20-IV, CHLOROPLASTIC"/>
    <property type="match status" value="1"/>
</dbReference>
<dbReference type="InterPro" id="IPR005691">
    <property type="entry name" value="Tic20"/>
</dbReference>
<comment type="subcellular location">
    <subcellularLocation>
        <location evidence="1">Plastid</location>
        <location evidence="1">Chloroplast inner membrane</location>
        <topology evidence="1">Multi-pass membrane protein</topology>
    </subcellularLocation>
    <subcellularLocation>
        <location evidence="7">Plastid</location>
        <location evidence="7">Chloroplast membrane</location>
        <topology evidence="7">Multi-pass membrane protein</topology>
    </subcellularLocation>
</comment>
<comment type="function">
    <text evidence="7">Involved in protein precursor import into chloroplasts.</text>
</comment>
<feature type="transmembrane region" description="Helical" evidence="7">
    <location>
        <begin position="195"/>
        <end position="214"/>
    </location>
</feature>
<dbReference type="EMBL" id="JBANAX010000926">
    <property type="protein sequence ID" value="KAL1188376.1"/>
    <property type="molecule type" value="Genomic_DNA"/>
</dbReference>
<accession>A0ABD0Z343</accession>
<sequence>MLDSLAITERGSLTYLAFRSPSPYLKKYAKPTRVCFSKFTSFPKLKLSASPQRQIVPVLANAHVDFASSNQLFAHFWPPLDLGSRRNQRRPRKPVTVVKAYDKDGNFSRIKLPKSEERPEWWLMILACVPYMISLQMSEIGFFMKPFLKQHGGTIGKTIINIIPGAANGLQHKFFIVYSLLGLDWIVKNRNLPHYFRLHMAMGMLLQVAMQIIWDTSDFFPLINSNGRLAMHYHMVMSFSYICVLLECLRCAIAGTYPQIPIISEAAHIHTRRRSTTLRF</sequence>
<feature type="transmembrane region" description="Helical" evidence="7">
    <location>
        <begin position="234"/>
        <end position="253"/>
    </location>
</feature>
<keyword evidence="7" id="KW-0934">Plastid</keyword>
<feature type="transmembrane region" description="Helical" evidence="7">
    <location>
        <begin position="121"/>
        <end position="138"/>
    </location>
</feature>
<dbReference type="PANTHER" id="PTHR33510">
    <property type="entry name" value="PROTEIN TIC 20-II, CHLOROPLASTIC"/>
    <property type="match status" value="1"/>
</dbReference>
<keyword evidence="7" id="KW-0150">Chloroplast</keyword>
<evidence type="ECO:0000256" key="2">
    <source>
        <dbReference type="ARBA" id="ARBA00009596"/>
    </source>
</evidence>
<proteinExistence type="inferred from homology"/>
<evidence type="ECO:0000256" key="7">
    <source>
        <dbReference type="RuleBase" id="RU367003"/>
    </source>
</evidence>
<comment type="caution">
    <text evidence="8">The sequence shown here is derived from an EMBL/GenBank/DDBJ whole genome shotgun (WGS) entry which is preliminary data.</text>
</comment>
<keyword evidence="5 7" id="KW-1133">Transmembrane helix</keyword>
<dbReference type="GO" id="GO:0009706">
    <property type="term" value="C:chloroplast inner membrane"/>
    <property type="evidence" value="ECO:0007669"/>
    <property type="project" value="UniProtKB-SubCell"/>
</dbReference>
<evidence type="ECO:0000313" key="8">
    <source>
        <dbReference type="EMBL" id="KAL1188376.1"/>
    </source>
</evidence>
<keyword evidence="6 7" id="KW-0472">Membrane</keyword>
<keyword evidence="3 7" id="KW-0812">Transmembrane</keyword>
<keyword evidence="4" id="KW-1001">Plastid inner membrane</keyword>
<evidence type="ECO:0000256" key="5">
    <source>
        <dbReference type="ARBA" id="ARBA00022989"/>
    </source>
</evidence>
<dbReference type="Proteomes" id="UP001558713">
    <property type="component" value="Unassembled WGS sequence"/>
</dbReference>
<keyword evidence="9" id="KW-1185">Reference proteome</keyword>
<gene>
    <name evidence="8" type="ORF">V5N11_031749</name>
</gene>
<comment type="similarity">
    <text evidence="2 7">Belongs to the Tic20 family.</text>
</comment>
<evidence type="ECO:0000256" key="6">
    <source>
        <dbReference type="ARBA" id="ARBA00023136"/>
    </source>
</evidence>
<name>A0ABD0Z343_CARAN</name>
<dbReference type="AlphaFoldDB" id="A0ABD0Z343"/>
<dbReference type="Pfam" id="PF16166">
    <property type="entry name" value="TIC20"/>
    <property type="match status" value="1"/>
</dbReference>
<protein>
    <recommendedName>
        <fullName evidence="7">Protein TIC 20</fullName>
    </recommendedName>
</protein>
<evidence type="ECO:0000256" key="1">
    <source>
        <dbReference type="ARBA" id="ARBA00004478"/>
    </source>
</evidence>
<comment type="caution">
    <text evidence="7">Lacks conserved residue(s) required for the propagation of feature annotation.</text>
</comment>
<reference evidence="8 9" key="1">
    <citation type="submission" date="2024-04" db="EMBL/GenBank/DDBJ databases">
        <title>Genome assembly C_amara_ONT_v2.</title>
        <authorList>
            <person name="Yant L."/>
            <person name="Moore C."/>
            <person name="Slenker M."/>
        </authorList>
    </citation>
    <scope>NUCLEOTIDE SEQUENCE [LARGE SCALE GENOMIC DNA]</scope>
    <source>
        <tissue evidence="8">Leaf</tissue>
    </source>
</reference>
<evidence type="ECO:0000256" key="3">
    <source>
        <dbReference type="ARBA" id="ARBA00022692"/>
    </source>
</evidence>
<evidence type="ECO:0000256" key="4">
    <source>
        <dbReference type="ARBA" id="ARBA00022780"/>
    </source>
</evidence>
<evidence type="ECO:0000313" key="9">
    <source>
        <dbReference type="Proteomes" id="UP001558713"/>
    </source>
</evidence>